<name>A0ABY6CA06_9HYPH</name>
<accession>A0ABY6CA06</accession>
<evidence type="ECO:0000259" key="2">
    <source>
        <dbReference type="PROSITE" id="PS50110"/>
    </source>
</evidence>
<evidence type="ECO:0000313" key="3">
    <source>
        <dbReference type="EMBL" id="UXN67826.1"/>
    </source>
</evidence>
<feature type="domain" description="Response regulatory" evidence="2">
    <location>
        <begin position="12"/>
        <end position="123"/>
    </location>
</feature>
<dbReference type="Gene3D" id="3.40.50.2300">
    <property type="match status" value="1"/>
</dbReference>
<dbReference type="Proteomes" id="UP001061862">
    <property type="component" value="Plasmid p_unnamed1"/>
</dbReference>
<gene>
    <name evidence="3" type="ORF">N8A98_01830</name>
</gene>
<evidence type="ECO:0000256" key="1">
    <source>
        <dbReference type="PROSITE-ProRule" id="PRU00169"/>
    </source>
</evidence>
<dbReference type="EMBL" id="CP104964">
    <property type="protein sequence ID" value="UXN67826.1"/>
    <property type="molecule type" value="Genomic_DNA"/>
</dbReference>
<proteinExistence type="predicted"/>
<dbReference type="SUPFAM" id="SSF52172">
    <property type="entry name" value="CheY-like"/>
    <property type="match status" value="1"/>
</dbReference>
<dbReference type="RefSeq" id="WP_262165316.1">
    <property type="nucleotide sequence ID" value="NZ_CP104964.1"/>
</dbReference>
<dbReference type="InterPro" id="IPR001789">
    <property type="entry name" value="Sig_transdc_resp-reg_receiver"/>
</dbReference>
<dbReference type="InterPro" id="IPR011006">
    <property type="entry name" value="CheY-like_superfamily"/>
</dbReference>
<dbReference type="PROSITE" id="PS50110">
    <property type="entry name" value="RESPONSE_REGULATORY"/>
    <property type="match status" value="1"/>
</dbReference>
<evidence type="ECO:0000313" key="4">
    <source>
        <dbReference type="Proteomes" id="UP001061862"/>
    </source>
</evidence>
<keyword evidence="4" id="KW-1185">Reference proteome</keyword>
<geneLocation type="plasmid" evidence="3 4">
    <name>p_unnamed1</name>
</geneLocation>
<reference evidence="3 4" key="1">
    <citation type="submission" date="2022-09" db="EMBL/GenBank/DDBJ databases">
        <title>Interaction between co-microsymbionts with complementary sets of symbiotic genes in legume-rhizobium systems.</title>
        <authorList>
            <person name="Safronova V."/>
            <person name="Sazanova A."/>
            <person name="Afonin A."/>
            <person name="Chirak E."/>
        </authorList>
    </citation>
    <scope>NUCLEOTIDE SEQUENCE [LARGE SCALE GENOMIC DNA]</scope>
    <source>
        <strain evidence="3 4">A18/4-1</strain>
        <plasmid evidence="3 4">p_unnamed1</plasmid>
    </source>
</reference>
<organism evidence="3 4">
    <name type="scientific">Devosia neptuniae</name>
    <dbReference type="NCBI Taxonomy" id="191302"/>
    <lineage>
        <taxon>Bacteria</taxon>
        <taxon>Pseudomonadati</taxon>
        <taxon>Pseudomonadota</taxon>
        <taxon>Alphaproteobacteria</taxon>
        <taxon>Hyphomicrobiales</taxon>
        <taxon>Devosiaceae</taxon>
        <taxon>Devosia</taxon>
    </lineage>
</organism>
<keyword evidence="3" id="KW-0614">Plasmid</keyword>
<sequence>MARTRSLLSDIRLLIVEDETLIAILLEDFAAELGCRMSVTSATAEQALLAIKTFVPQMALVECSLNQSGPEFRVANALDDAAIPFIFTSCHDIGVLPSRHRRQTVVAKPFSVAALKSAILRIRADQKSQA</sequence>
<comment type="caution">
    <text evidence="1">Lacks conserved residue(s) required for the propagation of feature annotation.</text>
</comment>
<protein>
    <recommendedName>
        <fullName evidence="2">Response regulatory domain-containing protein</fullName>
    </recommendedName>
</protein>